<gene>
    <name evidence="2" type="ORF">EPUS_00922</name>
</gene>
<name>U1HWB8_ENDPU</name>
<keyword evidence="1" id="KW-0732">Signal</keyword>
<keyword evidence="3" id="KW-1185">Reference proteome</keyword>
<evidence type="ECO:0008006" key="4">
    <source>
        <dbReference type="Google" id="ProtNLM"/>
    </source>
</evidence>
<accession>U1HWB8</accession>
<dbReference type="HOGENOM" id="CLU_2654494_0_0_1"/>
<proteinExistence type="predicted"/>
<evidence type="ECO:0000313" key="3">
    <source>
        <dbReference type="Proteomes" id="UP000019373"/>
    </source>
</evidence>
<dbReference type="EMBL" id="KE720941">
    <property type="protein sequence ID" value="ERF73669.1"/>
    <property type="molecule type" value="Genomic_DNA"/>
</dbReference>
<reference evidence="3" key="1">
    <citation type="journal article" date="2014" name="BMC Genomics">
        <title>Genome characteristics reveal the impact of lichenization on lichen-forming fungus Endocarpon pusillum Hedwig (Verrucariales, Ascomycota).</title>
        <authorList>
            <person name="Wang Y.-Y."/>
            <person name="Liu B."/>
            <person name="Zhang X.-Y."/>
            <person name="Zhou Q.-M."/>
            <person name="Zhang T."/>
            <person name="Li H."/>
            <person name="Yu Y.-F."/>
            <person name="Zhang X.-L."/>
            <person name="Hao X.-Y."/>
            <person name="Wang M."/>
            <person name="Wang L."/>
            <person name="Wei J.-C."/>
        </authorList>
    </citation>
    <scope>NUCLEOTIDE SEQUENCE [LARGE SCALE GENOMIC DNA]</scope>
    <source>
        <strain evidence="3">Z07020 / HMAS-L-300199</strain>
    </source>
</reference>
<dbReference type="RefSeq" id="XP_007800672.1">
    <property type="nucleotide sequence ID" value="XM_007802481.1"/>
</dbReference>
<dbReference type="Proteomes" id="UP000019373">
    <property type="component" value="Unassembled WGS sequence"/>
</dbReference>
<dbReference type="GeneID" id="19235982"/>
<dbReference type="OrthoDB" id="3621146at2759"/>
<protein>
    <recommendedName>
        <fullName evidence="4">Extracellular membrane protein CFEM domain-containing protein</fullName>
    </recommendedName>
</protein>
<dbReference type="AlphaFoldDB" id="U1HWB8"/>
<evidence type="ECO:0000256" key="1">
    <source>
        <dbReference type="SAM" id="SignalP"/>
    </source>
</evidence>
<organism evidence="2 3">
    <name type="scientific">Endocarpon pusillum (strain Z07020 / HMAS-L-300199)</name>
    <name type="common">Lichen-forming fungus</name>
    <dbReference type="NCBI Taxonomy" id="1263415"/>
    <lineage>
        <taxon>Eukaryota</taxon>
        <taxon>Fungi</taxon>
        <taxon>Dikarya</taxon>
        <taxon>Ascomycota</taxon>
        <taxon>Pezizomycotina</taxon>
        <taxon>Eurotiomycetes</taxon>
        <taxon>Chaetothyriomycetidae</taxon>
        <taxon>Verrucariales</taxon>
        <taxon>Verrucariaceae</taxon>
        <taxon>Endocarpon</taxon>
    </lineage>
</organism>
<sequence length="76" mass="8361">MQFNSFTNMSVALITLLLPLTAIAVPVDSPQPEAREIDPGCTLTCSLWNYCLIRNLTDRTKCGEEPTGCECSTFAF</sequence>
<feature type="signal peptide" evidence="1">
    <location>
        <begin position="1"/>
        <end position="24"/>
    </location>
</feature>
<evidence type="ECO:0000313" key="2">
    <source>
        <dbReference type="EMBL" id="ERF73669.1"/>
    </source>
</evidence>
<feature type="chain" id="PRO_5004611189" description="Extracellular membrane protein CFEM domain-containing protein" evidence="1">
    <location>
        <begin position="25"/>
        <end position="76"/>
    </location>
</feature>